<evidence type="ECO:0000313" key="2">
    <source>
        <dbReference type="EMBL" id="KFD45648.1"/>
    </source>
</evidence>
<evidence type="ECO:0000313" key="1">
    <source>
        <dbReference type="EMBL" id="KFD45480.1"/>
    </source>
</evidence>
<reference evidence="1 3" key="1">
    <citation type="journal article" date="2014" name="Nat. Genet.">
        <title>Genome and transcriptome of the porcine whipworm Trichuris suis.</title>
        <authorList>
            <person name="Jex A.R."/>
            <person name="Nejsum P."/>
            <person name="Schwarz E.M."/>
            <person name="Hu L."/>
            <person name="Young N.D."/>
            <person name="Hall R.S."/>
            <person name="Korhonen P.K."/>
            <person name="Liao S."/>
            <person name="Thamsborg S."/>
            <person name="Xia J."/>
            <person name="Xu P."/>
            <person name="Wang S."/>
            <person name="Scheerlinck J.P."/>
            <person name="Hofmann A."/>
            <person name="Sternberg P.W."/>
            <person name="Wang J."/>
            <person name="Gasser R.B."/>
        </authorList>
    </citation>
    <scope>NUCLEOTIDE SEQUENCE [LARGE SCALE GENOMIC DNA]</scope>
    <source>
        <strain evidence="1">DCEP-RM93M</strain>
    </source>
</reference>
<dbReference type="AlphaFoldDB" id="A0A085LKI4"/>
<protein>
    <submittedName>
        <fullName evidence="1">Uncharacterized protein</fullName>
    </submittedName>
</protein>
<accession>A0A085LKI4</accession>
<organism evidence="1 3">
    <name type="scientific">Trichuris suis</name>
    <name type="common">pig whipworm</name>
    <dbReference type="NCBI Taxonomy" id="68888"/>
    <lineage>
        <taxon>Eukaryota</taxon>
        <taxon>Metazoa</taxon>
        <taxon>Ecdysozoa</taxon>
        <taxon>Nematoda</taxon>
        <taxon>Enoplea</taxon>
        <taxon>Dorylaimia</taxon>
        <taxon>Trichinellida</taxon>
        <taxon>Trichuridae</taxon>
        <taxon>Trichuris</taxon>
    </lineage>
</organism>
<gene>
    <name evidence="2" type="ORF">M513_13472</name>
    <name evidence="1" type="ORF">M513_13642</name>
</gene>
<dbReference type="EMBL" id="KL363481">
    <property type="protein sequence ID" value="KFD45480.1"/>
    <property type="molecule type" value="Genomic_DNA"/>
</dbReference>
<dbReference type="Proteomes" id="UP000030764">
    <property type="component" value="Unassembled WGS sequence"/>
</dbReference>
<keyword evidence="3" id="KW-1185">Reference proteome</keyword>
<proteinExistence type="predicted"/>
<dbReference type="EMBL" id="KL363446">
    <property type="protein sequence ID" value="KFD45648.1"/>
    <property type="molecule type" value="Genomic_DNA"/>
</dbReference>
<evidence type="ECO:0000313" key="3">
    <source>
        <dbReference type="Proteomes" id="UP000030764"/>
    </source>
</evidence>
<sequence>MNPLVLLDGIGEVFVPSWNSSFCHVQLIQLWIWRSLDGPHLFPTVQIHQLTFAYVFLGEGAPPRKHVMQECCGGRCRKYFNKA</sequence>
<name>A0A085LKI4_9BILA</name>